<accession>A0A6S6SHF2</accession>
<dbReference type="PIRSF" id="PIRSF009120">
    <property type="entry name" value="UCP009120_prtse"/>
    <property type="match status" value="1"/>
</dbReference>
<dbReference type="InterPro" id="IPR029055">
    <property type="entry name" value="Ntn_hydrolases_N"/>
</dbReference>
<gene>
    <name evidence="1" type="ORF">HELGO_WM11933</name>
</gene>
<sequence>MTFCIGIKVNEGIVALADTRIVRGHEQSTKQKLFEFKHAERSLFTTTSGLRSVRDKTMTYVEETLHNHATTYDYFYQFANLFGEQLRRVKLEDGPALAATHHSFNLNAIIGGQLSADQEPKLFYVFPEGNWVESTPDTPYFMVGRTYYAKPLLDLLLRKDTSLRSAVTLALLAFEATQTSVTDVGYPVDVMVLPNGGSASSFQRYNETDVKYMTDNWKASLDQTLLNLPMDWASPLFSNPFTGHSS</sequence>
<dbReference type="Pfam" id="PF00227">
    <property type="entry name" value="Proteasome"/>
    <property type="match status" value="1"/>
</dbReference>
<dbReference type="SUPFAM" id="SSF56235">
    <property type="entry name" value="N-terminal nucleophile aminohydrolases (Ntn hydrolases)"/>
    <property type="match status" value="1"/>
</dbReference>
<reference evidence="1" key="1">
    <citation type="submission" date="2020-01" db="EMBL/GenBank/DDBJ databases">
        <authorList>
            <person name="Meier V. D."/>
            <person name="Meier V D."/>
        </authorList>
    </citation>
    <scope>NUCLEOTIDE SEQUENCE</scope>
    <source>
        <strain evidence="1">HLG_WM_MAG_07</strain>
    </source>
</reference>
<evidence type="ECO:0000313" key="1">
    <source>
        <dbReference type="EMBL" id="CAA6805598.1"/>
    </source>
</evidence>
<dbReference type="GO" id="GO:0005839">
    <property type="term" value="C:proteasome core complex"/>
    <property type="evidence" value="ECO:0007669"/>
    <property type="project" value="InterPro"/>
</dbReference>
<dbReference type="InterPro" id="IPR016545">
    <property type="entry name" value="UCP009120_prtse"/>
</dbReference>
<proteinExistence type="predicted"/>
<organism evidence="1">
    <name type="scientific">uncultured Thiotrichaceae bacterium</name>
    <dbReference type="NCBI Taxonomy" id="298394"/>
    <lineage>
        <taxon>Bacteria</taxon>
        <taxon>Pseudomonadati</taxon>
        <taxon>Pseudomonadota</taxon>
        <taxon>Gammaproteobacteria</taxon>
        <taxon>Thiotrichales</taxon>
        <taxon>Thiotrichaceae</taxon>
        <taxon>environmental samples</taxon>
    </lineage>
</organism>
<dbReference type="InterPro" id="IPR001353">
    <property type="entry name" value="Proteasome_sua/b"/>
</dbReference>
<name>A0A6S6SHF2_9GAMM</name>
<keyword evidence="1" id="KW-0645">Protease</keyword>
<dbReference type="Gene3D" id="3.60.20.10">
    <property type="entry name" value="Glutamine Phosphoribosylpyrophosphate, subunit 1, domain 1"/>
    <property type="match status" value="1"/>
</dbReference>
<dbReference type="GO" id="GO:0008233">
    <property type="term" value="F:peptidase activity"/>
    <property type="evidence" value="ECO:0007669"/>
    <property type="project" value="UniProtKB-KW"/>
</dbReference>
<keyword evidence="1" id="KW-0647">Proteasome</keyword>
<protein>
    <submittedName>
        <fullName evidence="1">Proteasome-type protease</fullName>
    </submittedName>
</protein>
<keyword evidence="1" id="KW-0378">Hydrolase</keyword>
<dbReference type="EMBL" id="CACVAY010000027">
    <property type="protein sequence ID" value="CAA6805598.1"/>
    <property type="molecule type" value="Genomic_DNA"/>
</dbReference>
<dbReference type="GO" id="GO:0051603">
    <property type="term" value="P:proteolysis involved in protein catabolic process"/>
    <property type="evidence" value="ECO:0007669"/>
    <property type="project" value="InterPro"/>
</dbReference>
<dbReference type="AlphaFoldDB" id="A0A6S6SHF2"/>